<proteinExistence type="predicted"/>
<name>A0AAV2NS24_9HYME</name>
<evidence type="ECO:0000313" key="1">
    <source>
        <dbReference type="EMBL" id="CAL1683127.1"/>
    </source>
</evidence>
<reference evidence="1" key="1">
    <citation type="submission" date="2024-04" db="EMBL/GenBank/DDBJ databases">
        <authorList>
            <consortium name="Molecular Ecology Group"/>
        </authorList>
    </citation>
    <scope>NUCLEOTIDE SEQUENCE</scope>
</reference>
<keyword evidence="2" id="KW-1185">Reference proteome</keyword>
<dbReference type="Proteomes" id="UP001497644">
    <property type="component" value="Chromosome 4"/>
</dbReference>
<organism evidence="1 2">
    <name type="scientific">Lasius platythorax</name>
    <dbReference type="NCBI Taxonomy" id="488582"/>
    <lineage>
        <taxon>Eukaryota</taxon>
        <taxon>Metazoa</taxon>
        <taxon>Ecdysozoa</taxon>
        <taxon>Arthropoda</taxon>
        <taxon>Hexapoda</taxon>
        <taxon>Insecta</taxon>
        <taxon>Pterygota</taxon>
        <taxon>Neoptera</taxon>
        <taxon>Endopterygota</taxon>
        <taxon>Hymenoptera</taxon>
        <taxon>Apocrita</taxon>
        <taxon>Aculeata</taxon>
        <taxon>Formicoidea</taxon>
        <taxon>Formicidae</taxon>
        <taxon>Formicinae</taxon>
        <taxon>Lasius</taxon>
        <taxon>Lasius</taxon>
    </lineage>
</organism>
<evidence type="ECO:0000313" key="2">
    <source>
        <dbReference type="Proteomes" id="UP001497644"/>
    </source>
</evidence>
<accession>A0AAV2NS24</accession>
<protein>
    <submittedName>
        <fullName evidence="1">Uncharacterized protein</fullName>
    </submittedName>
</protein>
<dbReference type="EMBL" id="OZ034827">
    <property type="protein sequence ID" value="CAL1683127.1"/>
    <property type="molecule type" value="Genomic_DNA"/>
</dbReference>
<dbReference type="AlphaFoldDB" id="A0AAV2NS24"/>
<gene>
    <name evidence="1" type="ORF">LPLAT_LOCUS8923</name>
</gene>
<sequence>MTLVLRPCLISGITQVIRDYLSLSVVRVDCFEFVDPDSWVNYVIFARTCAGIRVITGVPVEVILINLTNSEGSMQMDQLFAEEISNHAEIALH</sequence>